<evidence type="ECO:0000256" key="8">
    <source>
        <dbReference type="ARBA" id="ARBA00023136"/>
    </source>
</evidence>
<dbReference type="Pfam" id="PF03605">
    <property type="entry name" value="DcuA_DcuB"/>
    <property type="match status" value="1"/>
</dbReference>
<keyword evidence="5 12" id="KW-0997">Cell inner membrane</keyword>
<dbReference type="GO" id="GO:0005886">
    <property type="term" value="C:plasma membrane"/>
    <property type="evidence" value="ECO:0007669"/>
    <property type="project" value="UniProtKB-SubCell"/>
</dbReference>
<name>C8N6Y6_CARH6</name>
<keyword evidence="4 12" id="KW-1003">Cell membrane</keyword>
<evidence type="ECO:0000256" key="9">
    <source>
        <dbReference type="ARBA" id="ARBA00034237"/>
    </source>
</evidence>
<proteinExistence type="inferred from homology"/>
<dbReference type="HOGENOM" id="CLU_036056_1_1_6"/>
<feature type="transmembrane region" description="Helical" evidence="13">
    <location>
        <begin position="186"/>
        <end position="209"/>
    </location>
</feature>
<accession>C8N6Y6</accession>
<dbReference type="EMBL" id="ACKY01000012">
    <property type="protein sequence ID" value="EEV89632.1"/>
    <property type="molecule type" value="Genomic_DNA"/>
</dbReference>
<evidence type="ECO:0000256" key="11">
    <source>
        <dbReference type="ARBA" id="ARBA00034287"/>
    </source>
</evidence>
<feature type="transmembrane region" description="Helical" evidence="13">
    <location>
        <begin position="451"/>
        <end position="475"/>
    </location>
</feature>
<evidence type="ECO:0000256" key="4">
    <source>
        <dbReference type="ARBA" id="ARBA00022475"/>
    </source>
</evidence>
<comment type="function">
    <text evidence="12">Responsible for the transport of C4-dicarboxylates.</text>
</comment>
<feature type="transmembrane region" description="Helical" evidence="13">
    <location>
        <begin position="18"/>
        <end position="38"/>
    </location>
</feature>
<dbReference type="InterPro" id="IPR004668">
    <property type="entry name" value="Anaer_Dcu_memb_transpt"/>
</dbReference>
<feature type="transmembrane region" description="Helical" evidence="13">
    <location>
        <begin position="259"/>
        <end position="281"/>
    </location>
</feature>
<comment type="similarity">
    <text evidence="2 12">Belongs to the DcuA/DcuB transporter (TC 2.A.13.1) family.</text>
</comment>
<dbReference type="GO" id="GO:0015556">
    <property type="term" value="F:C4-dicarboxylate transmembrane transporter activity"/>
    <property type="evidence" value="ECO:0007669"/>
    <property type="project" value="InterPro"/>
</dbReference>
<dbReference type="AlphaFoldDB" id="C8N6Y6"/>
<keyword evidence="6 13" id="KW-0812">Transmembrane</keyword>
<keyword evidence="8 12" id="KW-0472">Membrane</keyword>
<dbReference type="STRING" id="2718.CHUV0807_2479"/>
<dbReference type="Proteomes" id="UP000004870">
    <property type="component" value="Unassembled WGS sequence"/>
</dbReference>
<feature type="transmembrane region" description="Helical" evidence="13">
    <location>
        <begin position="377"/>
        <end position="401"/>
    </location>
</feature>
<dbReference type="PIRSF" id="PIRSF004539">
    <property type="entry name" value="C4-dicrbxl_trns"/>
    <property type="match status" value="1"/>
</dbReference>
<evidence type="ECO:0000256" key="2">
    <source>
        <dbReference type="ARBA" id="ARBA00006413"/>
    </source>
</evidence>
<evidence type="ECO:0000256" key="10">
    <source>
        <dbReference type="ARBA" id="ARBA00034284"/>
    </source>
</evidence>
<protein>
    <recommendedName>
        <fullName evidence="12">C4-dicarboxylate transporter</fullName>
    </recommendedName>
</protein>
<dbReference type="NCBIfam" id="NF009136">
    <property type="entry name" value="PRK12489.1"/>
    <property type="match status" value="1"/>
</dbReference>
<keyword evidence="15" id="KW-1185">Reference proteome</keyword>
<feature type="transmembrane region" description="Helical" evidence="13">
    <location>
        <begin position="70"/>
        <end position="89"/>
    </location>
</feature>
<evidence type="ECO:0000256" key="5">
    <source>
        <dbReference type="ARBA" id="ARBA00022519"/>
    </source>
</evidence>
<comment type="caution">
    <text evidence="14">The sequence shown here is derived from an EMBL/GenBank/DDBJ whole genome shotgun (WGS) entry which is preliminary data.</text>
</comment>
<comment type="catalytic activity">
    <reaction evidence="9">
        <text>L-aspartate(in) + succinate(out) = L-aspartate(out) + succinate(in)</text>
        <dbReference type="Rhea" id="RHEA:29343"/>
        <dbReference type="ChEBI" id="CHEBI:29991"/>
        <dbReference type="ChEBI" id="CHEBI:30031"/>
    </reaction>
    <physiologicalReaction direction="right-to-left" evidence="9">
        <dbReference type="Rhea" id="RHEA:29345"/>
    </physiologicalReaction>
</comment>
<keyword evidence="7 13" id="KW-1133">Transmembrane helix</keyword>
<evidence type="ECO:0000256" key="13">
    <source>
        <dbReference type="SAM" id="Phobius"/>
    </source>
</evidence>
<comment type="catalytic activity">
    <reaction evidence="11">
        <text>fumarate(in) + succinate(out) = fumarate(out) + succinate(in)</text>
        <dbReference type="Rhea" id="RHEA:29323"/>
        <dbReference type="ChEBI" id="CHEBI:29806"/>
        <dbReference type="ChEBI" id="CHEBI:30031"/>
    </reaction>
    <physiologicalReaction direction="right-to-left" evidence="11">
        <dbReference type="Rhea" id="RHEA:29325"/>
    </physiologicalReaction>
</comment>
<evidence type="ECO:0000256" key="1">
    <source>
        <dbReference type="ARBA" id="ARBA00004429"/>
    </source>
</evidence>
<dbReference type="PANTHER" id="PTHR36106:SF1">
    <property type="entry name" value="ANAEROBIC C4-DICARBOXYLATE TRANSPORTER DCUB"/>
    <property type="match status" value="1"/>
</dbReference>
<comment type="subcellular location">
    <subcellularLocation>
        <location evidence="1 12">Cell inner membrane</location>
        <topology evidence="1 12">Multi-pass membrane protein</topology>
    </subcellularLocation>
</comment>
<dbReference type="NCBIfam" id="TIGR00770">
    <property type="entry name" value="Dcu"/>
    <property type="match status" value="1"/>
</dbReference>
<evidence type="ECO:0000256" key="12">
    <source>
        <dbReference type="PIRNR" id="PIRNR004539"/>
    </source>
</evidence>
<gene>
    <name evidence="14" type="primary">dcuB</name>
    <name evidence="14" type="ORF">HMPREF0198_0262</name>
</gene>
<organism evidence="14 15">
    <name type="scientific">Cardiobacterium hominis (strain ATCC 15826 / DSM 8339 / NCTC 10426 / 6573)</name>
    <dbReference type="NCBI Taxonomy" id="638300"/>
    <lineage>
        <taxon>Bacteria</taxon>
        <taxon>Pseudomonadati</taxon>
        <taxon>Pseudomonadota</taxon>
        <taxon>Gammaproteobacteria</taxon>
        <taxon>Cardiobacteriales</taxon>
        <taxon>Cardiobacteriaceae</taxon>
        <taxon>Cardiobacterium</taxon>
    </lineage>
</organism>
<dbReference type="NCBIfam" id="NF006927">
    <property type="entry name" value="PRK09412.1"/>
    <property type="match status" value="1"/>
</dbReference>
<feature type="transmembrane region" description="Helical" evidence="13">
    <location>
        <begin position="109"/>
        <end position="135"/>
    </location>
</feature>
<evidence type="ECO:0000313" key="15">
    <source>
        <dbReference type="Proteomes" id="UP000004870"/>
    </source>
</evidence>
<comment type="catalytic activity">
    <reaction evidence="10">
        <text>(S)-malate(in) + succinate(out) = (S)-malate(out) + succinate(in)</text>
        <dbReference type="Rhea" id="RHEA:29327"/>
        <dbReference type="ChEBI" id="CHEBI:15589"/>
        <dbReference type="ChEBI" id="CHEBI:30031"/>
    </reaction>
    <physiologicalReaction direction="right-to-left" evidence="10">
        <dbReference type="Rhea" id="RHEA:29329"/>
    </physiologicalReaction>
</comment>
<feature type="transmembrane region" description="Helical" evidence="13">
    <location>
        <begin position="301"/>
        <end position="323"/>
    </location>
</feature>
<sequence>MHPPASSELIDYPKNLEFFMSAQFLIQFAIVLLCILLGARVGGIGLGVFGGLGLAILTFGFGLQPTSPPIDVMLMIMAVVSAAAAMEASGGLDLMIRVATRILRKNPKYITFMAPAVTYIFTIFAGTGHVAYSVLPVIAEVSRRSGIRPERPLSMAVIASQFSIVASPIAAAVTSAASYLTPYHISIPQILMVTIPSTTLGIAIACVFVNKMGKELKDDPEYQRRLKDPVYQEIYAAQESSSGTETVINEKSARTSLKIFISAAILVVILGSLDKLAKYLPAELMAHLRPSFPDAKGDMKLLNMPHVIEIVMLTAAAFIIMFCKPDGTAITRGSVFHAGMRAVIAIFGIAWLGDTLFNAHLDELKTLVSGLVETAPWTFAFALFAFSVLVNSQGATVATLFPLGVSLGIPPEIMVGTFVAVNGYFFIPNYGPIIASIDFDTTGTTRIGRYILNHSFMIPGLLSMAFSLVLGLAFAKMLL</sequence>
<evidence type="ECO:0000313" key="14">
    <source>
        <dbReference type="EMBL" id="EEV89632.1"/>
    </source>
</evidence>
<reference evidence="14 15" key="1">
    <citation type="submission" date="2009-08" db="EMBL/GenBank/DDBJ databases">
        <authorList>
            <person name="Qin X."/>
            <person name="Bachman B."/>
            <person name="Battles P."/>
            <person name="Bell A."/>
            <person name="Bess C."/>
            <person name="Bickham C."/>
            <person name="Chaboub L."/>
            <person name="Chen D."/>
            <person name="Coyle M."/>
            <person name="Deiros D.R."/>
            <person name="Dinh H."/>
            <person name="Forbes L."/>
            <person name="Fowler G."/>
            <person name="Francisco L."/>
            <person name="Fu Q."/>
            <person name="Gubbala S."/>
            <person name="Hale W."/>
            <person name="Han Y."/>
            <person name="Hemphill L."/>
            <person name="Highlander S.K."/>
            <person name="Hirani K."/>
            <person name="Hogues M."/>
            <person name="Jackson L."/>
            <person name="Jakkamsetti A."/>
            <person name="Javaid M."/>
            <person name="Jiang H."/>
            <person name="Korchina V."/>
            <person name="Kovar C."/>
            <person name="Lara F."/>
            <person name="Lee S."/>
            <person name="Mata R."/>
            <person name="Mathew T."/>
            <person name="Moen C."/>
            <person name="Morales K."/>
            <person name="Munidasa M."/>
            <person name="Nazareth L."/>
            <person name="Ngo R."/>
            <person name="Nguyen L."/>
            <person name="Okwuonu G."/>
            <person name="Ongeri F."/>
            <person name="Patil S."/>
            <person name="Petrosino J."/>
            <person name="Pham C."/>
            <person name="Pham P."/>
            <person name="Pu L.-L."/>
            <person name="Puazo M."/>
            <person name="Raj R."/>
            <person name="Reid J."/>
            <person name="Rouhana J."/>
            <person name="Saada N."/>
            <person name="Shang Y."/>
            <person name="Simmons D."/>
            <person name="Thornton R."/>
            <person name="Warren J."/>
            <person name="Weissenberger G."/>
            <person name="Zhang J."/>
            <person name="Zhang L."/>
            <person name="Zhou C."/>
            <person name="Zhu D."/>
            <person name="Muzny D."/>
            <person name="Worley K."/>
            <person name="Gibbs R."/>
        </authorList>
    </citation>
    <scope>NUCLEOTIDE SEQUENCE [LARGE SCALE GENOMIC DNA]</scope>
    <source>
        <strain evidence="15">ATCC 15826 / DSM 8339 / NCTC 10426 / 6573</strain>
    </source>
</reference>
<keyword evidence="3 12" id="KW-0813">Transport</keyword>
<evidence type="ECO:0000256" key="7">
    <source>
        <dbReference type="ARBA" id="ARBA00022989"/>
    </source>
</evidence>
<dbReference type="PANTHER" id="PTHR36106">
    <property type="entry name" value="ANAEROBIC C4-DICARBOXYLATE TRANSPORTER DCUB"/>
    <property type="match status" value="1"/>
</dbReference>
<feature type="transmembrane region" description="Helical" evidence="13">
    <location>
        <begin position="335"/>
        <end position="357"/>
    </location>
</feature>
<feature type="transmembrane region" description="Helical" evidence="13">
    <location>
        <begin position="44"/>
        <end position="63"/>
    </location>
</feature>
<evidence type="ECO:0000256" key="3">
    <source>
        <dbReference type="ARBA" id="ARBA00022448"/>
    </source>
</evidence>
<evidence type="ECO:0000256" key="6">
    <source>
        <dbReference type="ARBA" id="ARBA00022692"/>
    </source>
</evidence>